<accession>A0A919R7I4</accession>
<sequence length="112" mass="11667">MTLGTIGLLSTLVVGACAVQDPFAERVTADCVDLDSRTSGGEYLVVDDDRCDDRTGHYYGSRGAYAWYYGGARRGGRVTAGTTVRPGGARITSRSGKVIQRGGFGGRGRGGG</sequence>
<comment type="caution">
    <text evidence="1">The sequence shown here is derived from an EMBL/GenBank/DDBJ whole genome shotgun (WGS) entry which is preliminary data.</text>
</comment>
<keyword evidence="2" id="KW-1185">Reference proteome</keyword>
<evidence type="ECO:0000313" key="1">
    <source>
        <dbReference type="EMBL" id="GII79831.1"/>
    </source>
</evidence>
<evidence type="ECO:0000313" key="2">
    <source>
        <dbReference type="Proteomes" id="UP000655287"/>
    </source>
</evidence>
<reference evidence="1" key="1">
    <citation type="submission" date="2021-01" db="EMBL/GenBank/DDBJ databases">
        <title>Whole genome shotgun sequence of Sphaerisporangium rufum NBRC 109079.</title>
        <authorList>
            <person name="Komaki H."/>
            <person name="Tamura T."/>
        </authorList>
    </citation>
    <scope>NUCLEOTIDE SEQUENCE</scope>
    <source>
        <strain evidence="1">NBRC 109079</strain>
    </source>
</reference>
<organism evidence="1 2">
    <name type="scientific">Sphaerisporangium rufum</name>
    <dbReference type="NCBI Taxonomy" id="1381558"/>
    <lineage>
        <taxon>Bacteria</taxon>
        <taxon>Bacillati</taxon>
        <taxon>Actinomycetota</taxon>
        <taxon>Actinomycetes</taxon>
        <taxon>Streptosporangiales</taxon>
        <taxon>Streptosporangiaceae</taxon>
        <taxon>Sphaerisporangium</taxon>
    </lineage>
</organism>
<protein>
    <submittedName>
        <fullName evidence="1">Uncharacterized protein</fullName>
    </submittedName>
</protein>
<proteinExistence type="predicted"/>
<dbReference type="AlphaFoldDB" id="A0A919R7I4"/>
<dbReference type="RefSeq" id="WP_239137687.1">
    <property type="nucleotide sequence ID" value="NZ_BOOU01000064.1"/>
</dbReference>
<dbReference type="EMBL" id="BOOU01000064">
    <property type="protein sequence ID" value="GII79831.1"/>
    <property type="molecule type" value="Genomic_DNA"/>
</dbReference>
<name>A0A919R7I4_9ACTN</name>
<gene>
    <name evidence="1" type="ORF">Sru01_48130</name>
</gene>
<dbReference type="Proteomes" id="UP000655287">
    <property type="component" value="Unassembled WGS sequence"/>
</dbReference>